<dbReference type="Proteomes" id="UP000037460">
    <property type="component" value="Unassembled WGS sequence"/>
</dbReference>
<name>A0A0M0LS90_9EUKA</name>
<sequence>MDTPSLGRCSVRSVDSMLSENALTYFEQGERSYSQRRSLSKTTPSCSPPSNTKTRAREPLAFSTSTSSILRDPALRKIGRNALQPWPGKELPNRKKLSGTAESITLATMAEPKDVVSHYRSLNVTLDSKSAWEDLARQEKPRTSRPASVSADRMSINVMIDEQDFASADDVFPQYDEDSVTSEKALANDEALMAVRRRFRPPVEFAPISYGATQLLHLEQARQAARSGCDRVDVAIQAINSLMPIQMVAIEHLYALYADCKPTSFSLARASLTPSRWLVFCRHMLRQPASLELLLSLPVLTSLYERFERRRQQAHESKGQAASPLGVGPFIGLLCEVADHWERRNALAPPEPPSSPSSSGYRAAAAAATCPTTSPDRGLFEAVRQKLRLPADLPPLLYLLDRIARLCQRSDELYHGHRVEELYQDGHRKALDSLRIEPMSP</sequence>
<accession>A0A0M0LS90</accession>
<protein>
    <submittedName>
        <fullName evidence="2">Uncharacterized protein</fullName>
    </submittedName>
</protein>
<evidence type="ECO:0000313" key="2">
    <source>
        <dbReference type="EMBL" id="KOO53598.1"/>
    </source>
</evidence>
<evidence type="ECO:0000313" key="3">
    <source>
        <dbReference type="Proteomes" id="UP000037460"/>
    </source>
</evidence>
<feature type="compositionally biased region" description="Low complexity" evidence="1">
    <location>
        <begin position="356"/>
        <end position="371"/>
    </location>
</feature>
<keyword evidence="3" id="KW-1185">Reference proteome</keyword>
<dbReference type="AlphaFoldDB" id="A0A0M0LS90"/>
<feature type="compositionally biased region" description="Polar residues" evidence="1">
    <location>
        <begin position="31"/>
        <end position="53"/>
    </location>
</feature>
<evidence type="ECO:0000256" key="1">
    <source>
        <dbReference type="SAM" id="MobiDB-lite"/>
    </source>
</evidence>
<feature type="region of interest" description="Disordered" evidence="1">
    <location>
        <begin position="29"/>
        <end position="65"/>
    </location>
</feature>
<comment type="caution">
    <text evidence="2">The sequence shown here is derived from an EMBL/GenBank/DDBJ whole genome shotgun (WGS) entry which is preliminary data.</text>
</comment>
<gene>
    <name evidence="2" type="ORF">Ctob_012203</name>
</gene>
<dbReference type="EMBL" id="JWZX01000161">
    <property type="protein sequence ID" value="KOO53598.1"/>
    <property type="molecule type" value="Genomic_DNA"/>
</dbReference>
<reference evidence="3" key="1">
    <citation type="journal article" date="2015" name="PLoS Genet.">
        <title>Genome Sequence and Transcriptome Analyses of Chrysochromulina tobin: Metabolic Tools for Enhanced Algal Fitness in the Prominent Order Prymnesiales (Haptophyceae).</title>
        <authorList>
            <person name="Hovde B.T."/>
            <person name="Deodato C.R."/>
            <person name="Hunsperger H.M."/>
            <person name="Ryken S.A."/>
            <person name="Yost W."/>
            <person name="Jha R.K."/>
            <person name="Patterson J."/>
            <person name="Monnat R.J. Jr."/>
            <person name="Barlow S.B."/>
            <person name="Starkenburg S.R."/>
            <person name="Cattolico R.A."/>
        </authorList>
    </citation>
    <scope>NUCLEOTIDE SEQUENCE</scope>
    <source>
        <strain evidence="3">CCMP291</strain>
    </source>
</reference>
<feature type="region of interest" description="Disordered" evidence="1">
    <location>
        <begin position="346"/>
        <end position="371"/>
    </location>
</feature>
<proteinExistence type="predicted"/>
<organism evidence="2 3">
    <name type="scientific">Chrysochromulina tobinii</name>
    <dbReference type="NCBI Taxonomy" id="1460289"/>
    <lineage>
        <taxon>Eukaryota</taxon>
        <taxon>Haptista</taxon>
        <taxon>Haptophyta</taxon>
        <taxon>Prymnesiophyceae</taxon>
        <taxon>Prymnesiales</taxon>
        <taxon>Chrysochromulinaceae</taxon>
        <taxon>Chrysochromulina</taxon>
    </lineage>
</organism>